<dbReference type="EMBL" id="GBXM01069845">
    <property type="protein sequence ID" value="JAH38732.1"/>
    <property type="molecule type" value="Transcribed_RNA"/>
</dbReference>
<keyword evidence="1" id="KW-0472">Membrane</keyword>
<name>A0A0E9SBY2_ANGAN</name>
<keyword evidence="1" id="KW-1133">Transmembrane helix</keyword>
<evidence type="ECO:0000256" key="1">
    <source>
        <dbReference type="SAM" id="Phobius"/>
    </source>
</evidence>
<reference evidence="2" key="2">
    <citation type="journal article" date="2015" name="Fish Shellfish Immunol.">
        <title>Early steps in the European eel (Anguilla anguilla)-Vibrio vulnificus interaction in the gills: Role of the RtxA13 toxin.</title>
        <authorList>
            <person name="Callol A."/>
            <person name="Pajuelo D."/>
            <person name="Ebbesson L."/>
            <person name="Teles M."/>
            <person name="MacKenzie S."/>
            <person name="Amaro C."/>
        </authorList>
    </citation>
    <scope>NUCLEOTIDE SEQUENCE</scope>
</reference>
<protein>
    <submittedName>
        <fullName evidence="2">Uncharacterized protein</fullName>
    </submittedName>
</protein>
<feature type="transmembrane region" description="Helical" evidence="1">
    <location>
        <begin position="12"/>
        <end position="31"/>
    </location>
</feature>
<evidence type="ECO:0000313" key="2">
    <source>
        <dbReference type="EMBL" id="JAH38732.1"/>
    </source>
</evidence>
<keyword evidence="1" id="KW-0812">Transmembrane</keyword>
<sequence length="32" mass="3817">MVLWFACVSPFGPPLQFLVLFNYPVLLYYCFQ</sequence>
<accession>A0A0E9SBY2</accession>
<proteinExistence type="predicted"/>
<organism evidence="2">
    <name type="scientific">Anguilla anguilla</name>
    <name type="common">European freshwater eel</name>
    <name type="synonym">Muraena anguilla</name>
    <dbReference type="NCBI Taxonomy" id="7936"/>
    <lineage>
        <taxon>Eukaryota</taxon>
        <taxon>Metazoa</taxon>
        <taxon>Chordata</taxon>
        <taxon>Craniata</taxon>
        <taxon>Vertebrata</taxon>
        <taxon>Euteleostomi</taxon>
        <taxon>Actinopterygii</taxon>
        <taxon>Neopterygii</taxon>
        <taxon>Teleostei</taxon>
        <taxon>Anguilliformes</taxon>
        <taxon>Anguillidae</taxon>
        <taxon>Anguilla</taxon>
    </lineage>
</organism>
<dbReference type="AlphaFoldDB" id="A0A0E9SBY2"/>
<reference evidence="2" key="1">
    <citation type="submission" date="2014-11" db="EMBL/GenBank/DDBJ databases">
        <authorList>
            <person name="Amaro Gonzalez C."/>
        </authorList>
    </citation>
    <scope>NUCLEOTIDE SEQUENCE</scope>
</reference>